<organism evidence="1 2">
    <name type="scientific">Chelatococcus asaccharovorans</name>
    <dbReference type="NCBI Taxonomy" id="28210"/>
    <lineage>
        <taxon>Bacteria</taxon>
        <taxon>Pseudomonadati</taxon>
        <taxon>Pseudomonadota</taxon>
        <taxon>Alphaproteobacteria</taxon>
        <taxon>Hyphomicrobiales</taxon>
        <taxon>Chelatococcaceae</taxon>
        <taxon>Chelatococcus</taxon>
    </lineage>
</organism>
<dbReference type="AlphaFoldDB" id="A0A2V3UAT9"/>
<dbReference type="EMBL" id="QJJK01000004">
    <property type="protein sequence ID" value="PXW59998.1"/>
    <property type="molecule type" value="Genomic_DNA"/>
</dbReference>
<dbReference type="Proteomes" id="UP000248021">
    <property type="component" value="Unassembled WGS sequence"/>
</dbReference>
<accession>A0A2V3UAT9</accession>
<gene>
    <name evidence="1" type="ORF">C7450_10448</name>
</gene>
<comment type="caution">
    <text evidence="1">The sequence shown here is derived from an EMBL/GenBank/DDBJ whole genome shotgun (WGS) entry which is preliminary data.</text>
</comment>
<keyword evidence="2" id="KW-1185">Reference proteome</keyword>
<name>A0A2V3UAT9_9HYPH</name>
<proteinExistence type="predicted"/>
<sequence>MGFVQSHKLSDDKDTVACSIPAKQKTQSLEFTVVTGIVRCRTFPARTCVGDWVFVLGKAGIGAAK</sequence>
<reference evidence="1 2" key="1">
    <citation type="submission" date="2018-05" db="EMBL/GenBank/DDBJ databases">
        <title>Genomic Encyclopedia of Type Strains, Phase IV (KMG-IV): sequencing the most valuable type-strain genomes for metagenomic binning, comparative biology and taxonomic classification.</title>
        <authorList>
            <person name="Goeker M."/>
        </authorList>
    </citation>
    <scope>NUCLEOTIDE SEQUENCE [LARGE SCALE GENOMIC DNA]</scope>
    <source>
        <strain evidence="1 2">DSM 6462</strain>
    </source>
</reference>
<evidence type="ECO:0000313" key="2">
    <source>
        <dbReference type="Proteomes" id="UP000248021"/>
    </source>
</evidence>
<protein>
    <submittedName>
        <fullName evidence="1">Uncharacterized protein</fullName>
    </submittedName>
</protein>
<evidence type="ECO:0000313" key="1">
    <source>
        <dbReference type="EMBL" id="PXW59998.1"/>
    </source>
</evidence>